<name>A0A1B0ABE0_GLOPL</name>
<dbReference type="AlphaFoldDB" id="A0A1B0ABE0"/>
<proteinExistence type="predicted"/>
<dbReference type="VEuPathDB" id="VectorBase:GPAI040121"/>
<reference evidence="2" key="1">
    <citation type="submission" date="2014-03" db="EMBL/GenBank/DDBJ databases">
        <authorList>
            <person name="Aksoy S."/>
            <person name="Warren W."/>
            <person name="Wilson R.K."/>
        </authorList>
    </citation>
    <scope>NUCLEOTIDE SEQUENCE [LARGE SCALE GENOMIC DNA]</scope>
    <source>
        <strain evidence="2">IAEA</strain>
    </source>
</reference>
<dbReference type="Proteomes" id="UP000092445">
    <property type="component" value="Unassembled WGS sequence"/>
</dbReference>
<evidence type="ECO:0000313" key="1">
    <source>
        <dbReference type="EnsemblMetazoa" id="GPAI040121-PA"/>
    </source>
</evidence>
<reference evidence="1" key="2">
    <citation type="submission" date="2020-05" db="UniProtKB">
        <authorList>
            <consortium name="EnsemblMetazoa"/>
        </authorList>
    </citation>
    <scope>IDENTIFICATION</scope>
    <source>
        <strain evidence="1">IAEA</strain>
    </source>
</reference>
<sequence length="185" mass="20814">MTISYHLWDNTLNQFSMVFNVNRRRCPRGIANGHSIEAHPNDVSSEDPPKAMEIVKHQENMLSKWSDVKATEEGGKLICVHKKEGNYYILVQCKGGYTKANMANSIFQHMGVTAPQSKLKSSKFLYFKMNAVMSACETFELIKLKSLSENDYNLSTGNRETYKIYNAAANSVGSSHLHGAQMVNQ</sequence>
<evidence type="ECO:0000313" key="2">
    <source>
        <dbReference type="Proteomes" id="UP000092445"/>
    </source>
</evidence>
<dbReference type="EnsemblMetazoa" id="GPAI040121-RA">
    <property type="protein sequence ID" value="GPAI040121-PA"/>
    <property type="gene ID" value="GPAI040121"/>
</dbReference>
<accession>A0A1B0ABE0</accession>
<protein>
    <submittedName>
        <fullName evidence="1">Uncharacterized protein</fullName>
    </submittedName>
</protein>
<keyword evidence="2" id="KW-1185">Reference proteome</keyword>
<organism evidence="1 2">
    <name type="scientific">Glossina pallidipes</name>
    <name type="common">Tsetse fly</name>
    <dbReference type="NCBI Taxonomy" id="7398"/>
    <lineage>
        <taxon>Eukaryota</taxon>
        <taxon>Metazoa</taxon>
        <taxon>Ecdysozoa</taxon>
        <taxon>Arthropoda</taxon>
        <taxon>Hexapoda</taxon>
        <taxon>Insecta</taxon>
        <taxon>Pterygota</taxon>
        <taxon>Neoptera</taxon>
        <taxon>Endopterygota</taxon>
        <taxon>Diptera</taxon>
        <taxon>Brachycera</taxon>
        <taxon>Muscomorpha</taxon>
        <taxon>Hippoboscoidea</taxon>
        <taxon>Glossinidae</taxon>
        <taxon>Glossina</taxon>
    </lineage>
</organism>